<dbReference type="EMBL" id="BKCJ011843317">
    <property type="protein sequence ID" value="GFD57625.1"/>
    <property type="molecule type" value="Genomic_DNA"/>
</dbReference>
<protein>
    <submittedName>
        <fullName evidence="1">Uncharacterized protein</fullName>
    </submittedName>
</protein>
<accession>A0A699XCM6</accession>
<organism evidence="1">
    <name type="scientific">Tanacetum cinerariifolium</name>
    <name type="common">Dalmatian daisy</name>
    <name type="synonym">Chrysanthemum cinerariifolium</name>
    <dbReference type="NCBI Taxonomy" id="118510"/>
    <lineage>
        <taxon>Eukaryota</taxon>
        <taxon>Viridiplantae</taxon>
        <taxon>Streptophyta</taxon>
        <taxon>Embryophyta</taxon>
        <taxon>Tracheophyta</taxon>
        <taxon>Spermatophyta</taxon>
        <taxon>Magnoliopsida</taxon>
        <taxon>eudicotyledons</taxon>
        <taxon>Gunneridae</taxon>
        <taxon>Pentapetalae</taxon>
        <taxon>asterids</taxon>
        <taxon>campanulids</taxon>
        <taxon>Asterales</taxon>
        <taxon>Asteraceae</taxon>
        <taxon>Asteroideae</taxon>
        <taxon>Anthemideae</taxon>
        <taxon>Anthemidinae</taxon>
        <taxon>Tanacetum</taxon>
    </lineage>
</organism>
<feature type="non-terminal residue" evidence="1">
    <location>
        <position position="1"/>
    </location>
</feature>
<reference evidence="1" key="1">
    <citation type="journal article" date="2019" name="Sci. Rep.">
        <title>Draft genome of Tanacetum cinerariifolium, the natural source of mosquito coil.</title>
        <authorList>
            <person name="Yamashiro T."/>
            <person name="Shiraishi A."/>
            <person name="Satake H."/>
            <person name="Nakayama K."/>
        </authorList>
    </citation>
    <scope>NUCLEOTIDE SEQUENCE</scope>
</reference>
<name>A0A699XCM6_TANCI</name>
<dbReference type="AlphaFoldDB" id="A0A699XCM6"/>
<gene>
    <name evidence="1" type="ORF">Tci_929594</name>
</gene>
<comment type="caution">
    <text evidence="1">The sequence shown here is derived from an EMBL/GenBank/DDBJ whole genome shotgun (WGS) entry which is preliminary data.</text>
</comment>
<proteinExistence type="predicted"/>
<evidence type="ECO:0000313" key="1">
    <source>
        <dbReference type="EMBL" id="GFD57625.1"/>
    </source>
</evidence>
<sequence>NGVQHAGYVGSRGGAAGASCRGRALQQLLQHQEQGVAVGGGRAHGRLQLYLLAKGDEAHGVALALQERGKRRGGQHRKL</sequence>